<comment type="caution">
    <text evidence="2">The sequence shown here is derived from an EMBL/GenBank/DDBJ whole genome shotgun (WGS) entry which is preliminary data.</text>
</comment>
<dbReference type="SMART" id="SM00347">
    <property type="entry name" value="HTH_MARR"/>
    <property type="match status" value="1"/>
</dbReference>
<sequence>MPTPIPEAAVIDFVQALGMLVRRMRAAAATQELSLTESVVMARLEREGPATIAELARAEGMKPQSMGAAVATLEDRGIVERRPHPTDGRQQHIRLTTRGAAVRKSTGDAKRSWLAQSMSRLDAADRDTLLAAGRIMRRLAESE</sequence>
<dbReference type="InterPro" id="IPR036390">
    <property type="entry name" value="WH_DNA-bd_sf"/>
</dbReference>
<name>A0A225M6E9_9BURK</name>
<dbReference type="OrthoDB" id="3215377at2"/>
<dbReference type="Proteomes" id="UP000214603">
    <property type="component" value="Unassembled WGS sequence"/>
</dbReference>
<dbReference type="RefSeq" id="WP_088604922.1">
    <property type="nucleotide sequence ID" value="NZ_NJIH01000010.1"/>
</dbReference>
<evidence type="ECO:0000313" key="2">
    <source>
        <dbReference type="EMBL" id="OWT56914.1"/>
    </source>
</evidence>
<accession>A0A225M6E9</accession>
<dbReference type="InterPro" id="IPR052526">
    <property type="entry name" value="HTH-type_Bedaq_tolerance"/>
</dbReference>
<dbReference type="InterPro" id="IPR000835">
    <property type="entry name" value="HTH_MarR-typ"/>
</dbReference>
<keyword evidence="3" id="KW-1185">Reference proteome</keyword>
<feature type="domain" description="HTH marR-type" evidence="1">
    <location>
        <begin position="10"/>
        <end position="138"/>
    </location>
</feature>
<dbReference type="PANTHER" id="PTHR39515:SF2">
    <property type="entry name" value="HTH-TYPE TRANSCRIPTIONAL REGULATOR RV0880"/>
    <property type="match status" value="1"/>
</dbReference>
<evidence type="ECO:0000313" key="3">
    <source>
        <dbReference type="Proteomes" id="UP000214603"/>
    </source>
</evidence>
<proteinExistence type="predicted"/>
<evidence type="ECO:0000259" key="1">
    <source>
        <dbReference type="PROSITE" id="PS50995"/>
    </source>
</evidence>
<protein>
    <submittedName>
        <fullName evidence="2">MarR family transcriptional regulator</fullName>
    </submittedName>
</protein>
<dbReference type="PANTHER" id="PTHR39515">
    <property type="entry name" value="CONSERVED PROTEIN"/>
    <property type="match status" value="1"/>
</dbReference>
<dbReference type="InterPro" id="IPR036388">
    <property type="entry name" value="WH-like_DNA-bd_sf"/>
</dbReference>
<gene>
    <name evidence="2" type="ORF">CEY11_18750</name>
</gene>
<organism evidence="2 3">
    <name type="scientific">Candidimonas nitroreducens</name>
    <dbReference type="NCBI Taxonomy" id="683354"/>
    <lineage>
        <taxon>Bacteria</taxon>
        <taxon>Pseudomonadati</taxon>
        <taxon>Pseudomonadota</taxon>
        <taxon>Betaproteobacteria</taxon>
        <taxon>Burkholderiales</taxon>
        <taxon>Alcaligenaceae</taxon>
        <taxon>Candidimonas</taxon>
    </lineage>
</organism>
<dbReference type="EMBL" id="NJIH01000010">
    <property type="protein sequence ID" value="OWT56914.1"/>
    <property type="molecule type" value="Genomic_DNA"/>
</dbReference>
<dbReference type="Pfam" id="PF01047">
    <property type="entry name" value="MarR"/>
    <property type="match status" value="1"/>
</dbReference>
<dbReference type="PROSITE" id="PS50995">
    <property type="entry name" value="HTH_MARR_2"/>
    <property type="match status" value="1"/>
</dbReference>
<dbReference type="Gene3D" id="1.10.10.10">
    <property type="entry name" value="Winged helix-like DNA-binding domain superfamily/Winged helix DNA-binding domain"/>
    <property type="match status" value="1"/>
</dbReference>
<dbReference type="AlphaFoldDB" id="A0A225M6E9"/>
<reference evidence="3" key="1">
    <citation type="submission" date="2017-06" db="EMBL/GenBank/DDBJ databases">
        <title>Herbaspirillum phytohormonus sp. nov., isolated from the root nodule of Robinia pseudoacacia in lead-zinc mine.</title>
        <authorList>
            <person name="Fan M."/>
            <person name="Lin Y."/>
        </authorList>
    </citation>
    <scope>NUCLEOTIDE SEQUENCE [LARGE SCALE GENOMIC DNA]</scope>
    <source>
        <strain evidence="3">SC-089</strain>
    </source>
</reference>
<dbReference type="SUPFAM" id="SSF46785">
    <property type="entry name" value="Winged helix' DNA-binding domain"/>
    <property type="match status" value="1"/>
</dbReference>
<dbReference type="GO" id="GO:0003700">
    <property type="term" value="F:DNA-binding transcription factor activity"/>
    <property type="evidence" value="ECO:0007669"/>
    <property type="project" value="InterPro"/>
</dbReference>